<dbReference type="PROSITE" id="PS00463">
    <property type="entry name" value="ZN2_CY6_FUNGAL_1"/>
    <property type="match status" value="1"/>
</dbReference>
<dbReference type="Proteomes" id="UP000243515">
    <property type="component" value="Unassembled WGS sequence"/>
</dbReference>
<gene>
    <name evidence="9" type="ORF">Egran_02804</name>
</gene>
<dbReference type="OrthoDB" id="4159781at2759"/>
<accession>A0A232LZ36</accession>
<evidence type="ECO:0000259" key="8">
    <source>
        <dbReference type="PROSITE" id="PS50048"/>
    </source>
</evidence>
<sequence length="336" mass="36652">MDQQTSEGTGNPTGETAKSKYRPQQSCIKCRERKVKCDRVKPCRACCARGLQSECEYVTNNEDRFQIRQSDIIDNLRREVNRLKRNLAEAEQPQPIQPFPTNTAFSLQRRALNKTAEHSPPSIVTPNVSDARLIPSAARSESFTEISQEALLYQNGGSIDDGTSSGSNKTGGGGGGPVMESMSPIDCIVPYDSVSNDPWGCVNPVFDANYHDTSVPTSFQDITSHVECELMVPEGQLAYYVEHDTSWVAATAGQPTGGQIEYWKGKHDILQGIFNTICDCDDARVTSIIEIIRNSTTPEDAMMSIHQTIPSPYLVDAAGVSGDIAMGSAGDFSTLE</sequence>
<keyword evidence="5" id="KW-0539">Nucleus</keyword>
<evidence type="ECO:0000256" key="7">
    <source>
        <dbReference type="SAM" id="MobiDB-lite"/>
    </source>
</evidence>
<protein>
    <recommendedName>
        <fullName evidence="8">Zn(2)-C6 fungal-type domain-containing protein</fullName>
    </recommendedName>
</protein>
<dbReference type="EMBL" id="NPHW01003534">
    <property type="protein sequence ID" value="OXV09433.1"/>
    <property type="molecule type" value="Genomic_DNA"/>
</dbReference>
<evidence type="ECO:0000313" key="9">
    <source>
        <dbReference type="EMBL" id="OXV09433.1"/>
    </source>
</evidence>
<dbReference type="GO" id="GO:0005634">
    <property type="term" value="C:nucleus"/>
    <property type="evidence" value="ECO:0007669"/>
    <property type="project" value="UniProtKB-SubCell"/>
</dbReference>
<organism evidence="9 10">
    <name type="scientific">Elaphomyces granulatus</name>
    <dbReference type="NCBI Taxonomy" id="519963"/>
    <lineage>
        <taxon>Eukaryota</taxon>
        <taxon>Fungi</taxon>
        <taxon>Dikarya</taxon>
        <taxon>Ascomycota</taxon>
        <taxon>Pezizomycotina</taxon>
        <taxon>Eurotiomycetes</taxon>
        <taxon>Eurotiomycetidae</taxon>
        <taxon>Eurotiales</taxon>
        <taxon>Elaphomycetaceae</taxon>
        <taxon>Elaphomyces</taxon>
    </lineage>
</organism>
<evidence type="ECO:0000256" key="4">
    <source>
        <dbReference type="ARBA" id="ARBA00023163"/>
    </source>
</evidence>
<feature type="region of interest" description="Disordered" evidence="7">
    <location>
        <begin position="155"/>
        <end position="178"/>
    </location>
</feature>
<dbReference type="GO" id="GO:0003677">
    <property type="term" value="F:DNA binding"/>
    <property type="evidence" value="ECO:0007669"/>
    <property type="project" value="UniProtKB-KW"/>
</dbReference>
<reference evidence="9 10" key="1">
    <citation type="journal article" date="2015" name="Environ. Microbiol.">
        <title>Metagenome sequence of Elaphomyces granulatus from sporocarp tissue reveals Ascomycota ectomycorrhizal fingerprints of genome expansion and a Proteobacteria-rich microbiome.</title>
        <authorList>
            <person name="Quandt C.A."/>
            <person name="Kohler A."/>
            <person name="Hesse C.N."/>
            <person name="Sharpton T.J."/>
            <person name="Martin F."/>
            <person name="Spatafora J.W."/>
        </authorList>
    </citation>
    <scope>NUCLEOTIDE SEQUENCE [LARGE SCALE GENOMIC DNA]</scope>
    <source>
        <strain evidence="9 10">OSC145934</strain>
    </source>
</reference>
<evidence type="ECO:0000256" key="2">
    <source>
        <dbReference type="ARBA" id="ARBA00023015"/>
    </source>
</evidence>
<keyword evidence="4" id="KW-0804">Transcription</keyword>
<dbReference type="PANTHER" id="PTHR31001:SF89">
    <property type="entry name" value="ZN(2)-C6 FUNGAL-TYPE DOMAIN-CONTAINING PROTEIN"/>
    <property type="match status" value="1"/>
</dbReference>
<dbReference type="PANTHER" id="PTHR31001">
    <property type="entry name" value="UNCHARACTERIZED TRANSCRIPTIONAL REGULATORY PROTEIN"/>
    <property type="match status" value="1"/>
</dbReference>
<dbReference type="AlphaFoldDB" id="A0A232LZ36"/>
<evidence type="ECO:0000256" key="5">
    <source>
        <dbReference type="ARBA" id="ARBA00023242"/>
    </source>
</evidence>
<dbReference type="SMART" id="SM00066">
    <property type="entry name" value="GAL4"/>
    <property type="match status" value="1"/>
</dbReference>
<keyword evidence="10" id="KW-1185">Reference proteome</keyword>
<dbReference type="InterPro" id="IPR050613">
    <property type="entry name" value="Sec_Metabolite_Reg"/>
</dbReference>
<comment type="subcellular location">
    <subcellularLocation>
        <location evidence="1">Nucleus</location>
    </subcellularLocation>
</comment>
<dbReference type="GO" id="GO:0008270">
    <property type="term" value="F:zinc ion binding"/>
    <property type="evidence" value="ECO:0007669"/>
    <property type="project" value="InterPro"/>
</dbReference>
<keyword evidence="6" id="KW-0175">Coiled coil</keyword>
<feature type="domain" description="Zn(2)-C6 fungal-type" evidence="8">
    <location>
        <begin position="26"/>
        <end position="57"/>
    </location>
</feature>
<evidence type="ECO:0000256" key="1">
    <source>
        <dbReference type="ARBA" id="ARBA00004123"/>
    </source>
</evidence>
<dbReference type="InterPro" id="IPR036864">
    <property type="entry name" value="Zn2-C6_fun-type_DNA-bd_sf"/>
</dbReference>
<proteinExistence type="predicted"/>
<evidence type="ECO:0000256" key="6">
    <source>
        <dbReference type="SAM" id="Coils"/>
    </source>
</evidence>
<dbReference type="PROSITE" id="PS50048">
    <property type="entry name" value="ZN2_CY6_FUNGAL_2"/>
    <property type="match status" value="1"/>
</dbReference>
<name>A0A232LZ36_9EURO</name>
<feature type="coiled-coil region" evidence="6">
    <location>
        <begin position="66"/>
        <end position="93"/>
    </location>
</feature>
<evidence type="ECO:0000256" key="3">
    <source>
        <dbReference type="ARBA" id="ARBA00023125"/>
    </source>
</evidence>
<feature type="compositionally biased region" description="Low complexity" evidence="7">
    <location>
        <begin position="156"/>
        <end position="168"/>
    </location>
</feature>
<dbReference type="GO" id="GO:0000981">
    <property type="term" value="F:DNA-binding transcription factor activity, RNA polymerase II-specific"/>
    <property type="evidence" value="ECO:0007669"/>
    <property type="project" value="InterPro"/>
</dbReference>
<dbReference type="SUPFAM" id="SSF57701">
    <property type="entry name" value="Zn2/Cys6 DNA-binding domain"/>
    <property type="match status" value="1"/>
</dbReference>
<feature type="region of interest" description="Disordered" evidence="7">
    <location>
        <begin position="1"/>
        <end position="21"/>
    </location>
</feature>
<dbReference type="Pfam" id="PF00172">
    <property type="entry name" value="Zn_clus"/>
    <property type="match status" value="1"/>
</dbReference>
<evidence type="ECO:0000313" key="10">
    <source>
        <dbReference type="Proteomes" id="UP000243515"/>
    </source>
</evidence>
<dbReference type="InterPro" id="IPR001138">
    <property type="entry name" value="Zn2Cys6_DnaBD"/>
</dbReference>
<comment type="caution">
    <text evidence="9">The sequence shown here is derived from an EMBL/GenBank/DDBJ whole genome shotgun (WGS) entry which is preliminary data.</text>
</comment>
<dbReference type="CDD" id="cd00067">
    <property type="entry name" value="GAL4"/>
    <property type="match status" value="1"/>
</dbReference>
<keyword evidence="3" id="KW-0238">DNA-binding</keyword>
<keyword evidence="2" id="KW-0805">Transcription regulation</keyword>
<dbReference type="Gene3D" id="4.10.240.10">
    <property type="entry name" value="Zn(2)-C6 fungal-type DNA-binding domain"/>
    <property type="match status" value="1"/>
</dbReference>